<feature type="region of interest" description="Disordered" evidence="6">
    <location>
        <begin position="468"/>
        <end position="500"/>
    </location>
</feature>
<dbReference type="AlphaFoldDB" id="A9V1Q8"/>
<dbReference type="RefSeq" id="XP_001746709.1">
    <property type="nucleotide sequence ID" value="XM_001746657.1"/>
</dbReference>
<feature type="region of interest" description="Disordered" evidence="6">
    <location>
        <begin position="161"/>
        <end position="210"/>
    </location>
</feature>
<proteinExistence type="predicted"/>
<accession>A9V1Q8</accession>
<dbReference type="GO" id="GO:0001534">
    <property type="term" value="C:radial spoke"/>
    <property type="evidence" value="ECO:0007669"/>
    <property type="project" value="InterPro"/>
</dbReference>
<dbReference type="InParanoid" id="A9V1Q8"/>
<organism evidence="7 8">
    <name type="scientific">Monosiga brevicollis</name>
    <name type="common">Choanoflagellate</name>
    <dbReference type="NCBI Taxonomy" id="81824"/>
    <lineage>
        <taxon>Eukaryota</taxon>
        <taxon>Choanoflagellata</taxon>
        <taxon>Craspedida</taxon>
        <taxon>Salpingoecidae</taxon>
        <taxon>Monosiga</taxon>
    </lineage>
</organism>
<dbReference type="KEGG" id="mbr:MONBRDRAFT_37436"/>
<dbReference type="GO" id="GO:0035082">
    <property type="term" value="P:axoneme assembly"/>
    <property type="evidence" value="ECO:0000318"/>
    <property type="project" value="GO_Central"/>
</dbReference>
<dbReference type="eggNOG" id="ENOG502QSU4">
    <property type="taxonomic scope" value="Eukaryota"/>
</dbReference>
<reference evidence="7 8" key="1">
    <citation type="journal article" date="2008" name="Nature">
        <title>The genome of the choanoflagellate Monosiga brevicollis and the origin of metazoans.</title>
        <authorList>
            <consortium name="JGI Sequencing"/>
            <person name="King N."/>
            <person name="Westbrook M.J."/>
            <person name="Young S.L."/>
            <person name="Kuo A."/>
            <person name="Abedin M."/>
            <person name="Chapman J."/>
            <person name="Fairclough S."/>
            <person name="Hellsten U."/>
            <person name="Isogai Y."/>
            <person name="Letunic I."/>
            <person name="Marr M."/>
            <person name="Pincus D."/>
            <person name="Putnam N."/>
            <person name="Rokas A."/>
            <person name="Wright K.J."/>
            <person name="Zuzow R."/>
            <person name="Dirks W."/>
            <person name="Good M."/>
            <person name="Goodstein D."/>
            <person name="Lemons D."/>
            <person name="Li W."/>
            <person name="Lyons J.B."/>
            <person name="Morris A."/>
            <person name="Nichols S."/>
            <person name="Richter D.J."/>
            <person name="Salamov A."/>
            <person name="Bork P."/>
            <person name="Lim W.A."/>
            <person name="Manning G."/>
            <person name="Miller W.T."/>
            <person name="McGinnis W."/>
            <person name="Shapiro H."/>
            <person name="Tjian R."/>
            <person name="Grigoriev I.V."/>
            <person name="Rokhsar D."/>
        </authorList>
    </citation>
    <scope>NUCLEOTIDE SEQUENCE [LARGE SCALE GENOMIC DNA]</scope>
    <source>
        <strain evidence="8">MX1 / ATCC 50154</strain>
    </source>
</reference>
<evidence type="ECO:0000256" key="2">
    <source>
        <dbReference type="ARBA" id="ARBA00022490"/>
    </source>
</evidence>
<keyword evidence="4" id="KW-0206">Cytoskeleton</keyword>
<evidence type="ECO:0000256" key="3">
    <source>
        <dbReference type="ARBA" id="ARBA00023069"/>
    </source>
</evidence>
<evidence type="ECO:0000256" key="4">
    <source>
        <dbReference type="ARBA" id="ARBA00023212"/>
    </source>
</evidence>
<dbReference type="STRING" id="81824.A9V1Q8"/>
<dbReference type="CDD" id="cd22963">
    <property type="entry name" value="DD_CrRSP4-like"/>
    <property type="match status" value="1"/>
</dbReference>
<keyword evidence="8" id="KW-1185">Reference proteome</keyword>
<evidence type="ECO:0000256" key="6">
    <source>
        <dbReference type="SAM" id="MobiDB-lite"/>
    </source>
</evidence>
<protein>
    <submittedName>
        <fullName evidence="7">Uncharacterized protein</fullName>
    </submittedName>
</protein>
<dbReference type="GeneID" id="5891961"/>
<comment type="subcellular location">
    <subcellularLocation>
        <location evidence="1">Cytoplasm</location>
        <location evidence="1">Cytoskeleton</location>
        <location evidence="1">Cilium axoneme</location>
    </subcellularLocation>
</comment>
<evidence type="ECO:0000313" key="8">
    <source>
        <dbReference type="Proteomes" id="UP000001357"/>
    </source>
</evidence>
<dbReference type="Pfam" id="PF04712">
    <property type="entry name" value="Radial_spoke"/>
    <property type="match status" value="1"/>
</dbReference>
<evidence type="ECO:0000313" key="7">
    <source>
        <dbReference type="EMBL" id="EDQ88605.1"/>
    </source>
</evidence>
<feature type="region of interest" description="Disordered" evidence="6">
    <location>
        <begin position="352"/>
        <end position="392"/>
    </location>
</feature>
<dbReference type="GO" id="GO:0060294">
    <property type="term" value="P:cilium movement involved in cell motility"/>
    <property type="evidence" value="ECO:0007669"/>
    <property type="project" value="InterPro"/>
</dbReference>
<feature type="compositionally biased region" description="Acidic residues" evidence="6">
    <location>
        <begin position="167"/>
        <end position="194"/>
    </location>
</feature>
<dbReference type="OMA" id="CVYFGNG"/>
<evidence type="ECO:0000256" key="1">
    <source>
        <dbReference type="ARBA" id="ARBA00004430"/>
    </source>
</evidence>
<feature type="compositionally biased region" description="Acidic residues" evidence="6">
    <location>
        <begin position="358"/>
        <end position="379"/>
    </location>
</feature>
<keyword evidence="5" id="KW-0966">Cell projection</keyword>
<name>A9V1Q8_MONBE</name>
<dbReference type="PANTHER" id="PTHR13159:SF0">
    <property type="entry name" value="RADIAL SPOKE HEAD 6 HOMOLOG A"/>
    <property type="match status" value="1"/>
</dbReference>
<keyword evidence="3" id="KW-0969">Cilium</keyword>
<gene>
    <name evidence="7" type="ORF">MONBRDRAFT_37436</name>
</gene>
<feature type="compositionally biased region" description="Acidic residues" evidence="6">
    <location>
        <begin position="476"/>
        <end position="500"/>
    </location>
</feature>
<keyword evidence="2" id="KW-0963">Cytoplasm</keyword>
<dbReference type="InterPro" id="IPR006802">
    <property type="entry name" value="Radial_spoke"/>
</dbReference>
<dbReference type="FunCoup" id="A9V1Q8">
    <property type="interactions" value="53"/>
</dbReference>
<dbReference type="GO" id="GO:0003341">
    <property type="term" value="P:cilium movement"/>
    <property type="evidence" value="ECO:0000318"/>
    <property type="project" value="GO_Central"/>
</dbReference>
<evidence type="ECO:0000256" key="5">
    <source>
        <dbReference type="ARBA" id="ARBA00023273"/>
    </source>
</evidence>
<dbReference type="EMBL" id="CH991554">
    <property type="protein sequence ID" value="EDQ88605.1"/>
    <property type="molecule type" value="Genomic_DNA"/>
</dbReference>
<sequence>MATDFDAAKAYLMQAQGAAGVSVYDHLSDVLSKLLSEKPENAVELLENISYELKADRFAAESNIREQPETADGVILAQAQEKMLKHETEVPEEDEATEELVPNVPQLAEYFEGADIGLGREESFRIFLALKKLTEDQPLKTVSFWGKVFGLEGNYLIAEAEFREGEEPQPVEEEGGDELNGEDNEEALDEEEQDPRDKLPKNKYRPPPIIPAEEYGSGVNKKVYFVCDEPGKPWVMLPHATPQQLVVARQIRKLFTGRLDAAVVSYPPFPGTEAELLRAQIARISAGTHVSPLGLYTFDEMEDDDDEEARDKYVLADDFEGKPLSELLVPDLSGWVHHGQYILPQGRCKWINPGIKGDEDEDQEDDEEEEEEEEIEAEEGAPLLTPLQNDEDVDGHPAWSVRLTNTAHTAYAAVCISSNRWPGAHAFAVNTTFANVYIGWGTKYSSEPFSPALPPMVQQEYGLEDIFESNDPTRQEEEDFEAMEAQDDERDMGSEDDDEE</sequence>
<dbReference type="PANTHER" id="PTHR13159">
    <property type="entry name" value="RADIAL SPOKEHEAD-RELATED"/>
    <property type="match status" value="1"/>
</dbReference>
<dbReference type="GO" id="GO:0005930">
    <property type="term" value="C:axoneme"/>
    <property type="evidence" value="ECO:0000318"/>
    <property type="project" value="GO_Central"/>
</dbReference>
<dbReference type="Proteomes" id="UP000001357">
    <property type="component" value="Unassembled WGS sequence"/>
</dbReference>